<keyword evidence="3" id="KW-1185">Reference proteome</keyword>
<evidence type="ECO:0000313" key="3">
    <source>
        <dbReference type="Proteomes" id="UP000552644"/>
    </source>
</evidence>
<feature type="transmembrane region" description="Helical" evidence="1">
    <location>
        <begin position="20"/>
        <end position="44"/>
    </location>
</feature>
<dbReference type="EMBL" id="JACHJP010000002">
    <property type="protein sequence ID" value="MBB4915688.1"/>
    <property type="molecule type" value="Genomic_DNA"/>
</dbReference>
<sequence>MSSEELVILFGISYRPIAALLMGVGLIVLSLGVISALLLVLFTLCRRLLDLRRGPLSRKSHERKDFVLEWMK</sequence>
<evidence type="ECO:0000313" key="2">
    <source>
        <dbReference type="EMBL" id="MBB4915688.1"/>
    </source>
</evidence>
<reference evidence="2 3" key="1">
    <citation type="submission" date="2020-08" db="EMBL/GenBank/DDBJ databases">
        <title>Genomic Encyclopedia of Type Strains, Phase III (KMG-III): the genomes of soil and plant-associated and newly described type strains.</title>
        <authorList>
            <person name="Whitman W."/>
        </authorList>
    </citation>
    <scope>NUCLEOTIDE SEQUENCE [LARGE SCALE GENOMIC DNA]</scope>
    <source>
        <strain evidence="2 3">CECT 8840</strain>
    </source>
</reference>
<dbReference type="AlphaFoldDB" id="A0A7W7VMJ8"/>
<accession>A0A7W7VMJ8</accession>
<proteinExistence type="predicted"/>
<keyword evidence="1" id="KW-1133">Transmembrane helix</keyword>
<organism evidence="2 3">
    <name type="scientific">Streptosporangium saharense</name>
    <dbReference type="NCBI Taxonomy" id="1706840"/>
    <lineage>
        <taxon>Bacteria</taxon>
        <taxon>Bacillati</taxon>
        <taxon>Actinomycetota</taxon>
        <taxon>Actinomycetes</taxon>
        <taxon>Streptosporangiales</taxon>
        <taxon>Streptosporangiaceae</taxon>
        <taxon>Streptosporangium</taxon>
    </lineage>
</organism>
<gene>
    <name evidence="2" type="ORF">FHS44_002773</name>
</gene>
<evidence type="ECO:0000256" key="1">
    <source>
        <dbReference type="SAM" id="Phobius"/>
    </source>
</evidence>
<name>A0A7W7VMJ8_9ACTN</name>
<protein>
    <submittedName>
        <fullName evidence="2">Uncharacterized protein</fullName>
    </submittedName>
</protein>
<dbReference type="Proteomes" id="UP000552644">
    <property type="component" value="Unassembled WGS sequence"/>
</dbReference>
<dbReference type="RefSeq" id="WP_184714320.1">
    <property type="nucleotide sequence ID" value="NZ_JACHJP010000002.1"/>
</dbReference>
<comment type="caution">
    <text evidence="2">The sequence shown here is derived from an EMBL/GenBank/DDBJ whole genome shotgun (WGS) entry which is preliminary data.</text>
</comment>
<keyword evidence="1" id="KW-0812">Transmembrane</keyword>
<keyword evidence="1" id="KW-0472">Membrane</keyword>